<dbReference type="STRING" id="983967.A0A1E4T7H4"/>
<reference evidence="19" key="1">
    <citation type="submission" date="2016-04" db="EMBL/GenBank/DDBJ databases">
        <title>Comparative genomics of biotechnologically important yeasts.</title>
        <authorList>
            <consortium name="DOE Joint Genome Institute"/>
            <person name="Riley R."/>
            <person name="Haridas S."/>
            <person name="Wolfe K.H."/>
            <person name="Lopes M.R."/>
            <person name="Hittinger C.T."/>
            <person name="Goker M."/>
            <person name="Salamov A."/>
            <person name="Wisecaver J."/>
            <person name="Long T.M."/>
            <person name="Aerts A.L."/>
            <person name="Barry K."/>
            <person name="Choi C."/>
            <person name="Clum A."/>
            <person name="Coughlan A.Y."/>
            <person name="Deshpande S."/>
            <person name="Douglass A.P."/>
            <person name="Hanson S.J."/>
            <person name="Klenk H.-P."/>
            <person name="Labutti K."/>
            <person name="Lapidus A."/>
            <person name="Lindquist E."/>
            <person name="Lipzen A."/>
            <person name="Meier-Kolthoff J.P."/>
            <person name="Ohm R.A."/>
            <person name="Otillar R.P."/>
            <person name="Pangilinan J."/>
            <person name="Peng Y."/>
            <person name="Rokas A."/>
            <person name="Rosa C.A."/>
            <person name="Scheuner C."/>
            <person name="Sibirny A.A."/>
            <person name="Slot J.C."/>
            <person name="Stielow J.B."/>
            <person name="Sun H."/>
            <person name="Kurtzman C.P."/>
            <person name="Blackwell M."/>
            <person name="Grigoriev I.V."/>
            <person name="Jeffries T.W."/>
        </authorList>
    </citation>
    <scope>NUCLEOTIDE SEQUENCE [LARGE SCALE GENOMIC DNA]</scope>
    <source>
        <strain evidence="19">NRRL YB-2248</strain>
    </source>
</reference>
<dbReference type="AlphaFoldDB" id="A0A1E4T7H4"/>
<dbReference type="InterPro" id="IPR016305">
    <property type="entry name" value="Mannose-6-P_Isomerase"/>
</dbReference>
<evidence type="ECO:0000256" key="12">
    <source>
        <dbReference type="RuleBase" id="RU000611"/>
    </source>
</evidence>
<dbReference type="EC" id="5.3.1.8" evidence="5 12"/>
<dbReference type="OrthoDB" id="6605218at2759"/>
<evidence type="ECO:0000256" key="7">
    <source>
        <dbReference type="ARBA" id="ARBA00022723"/>
    </source>
</evidence>
<feature type="binding site" evidence="11">
    <location>
        <position position="279"/>
    </location>
    <ligand>
        <name>Zn(2+)</name>
        <dbReference type="ChEBI" id="CHEBI:29105"/>
    </ligand>
</feature>
<dbReference type="GO" id="GO:0004476">
    <property type="term" value="F:mannose-6-phosphate isomerase activity"/>
    <property type="evidence" value="ECO:0007669"/>
    <property type="project" value="UniProtKB-EC"/>
</dbReference>
<dbReference type="PROSITE" id="PS00966">
    <property type="entry name" value="PMI_I_2"/>
    <property type="match status" value="1"/>
</dbReference>
<feature type="domain" description="Phosphomannose isomerase type I helical insertion" evidence="17">
    <location>
        <begin position="171"/>
        <end position="260"/>
    </location>
</feature>
<dbReference type="Pfam" id="PF01238">
    <property type="entry name" value="PMI_typeI_C"/>
    <property type="match status" value="1"/>
</dbReference>
<dbReference type="SUPFAM" id="SSF51182">
    <property type="entry name" value="RmlC-like cupins"/>
    <property type="match status" value="1"/>
</dbReference>
<organism evidence="18 19">
    <name type="scientific">[Candida] arabinofermentans NRRL YB-2248</name>
    <dbReference type="NCBI Taxonomy" id="983967"/>
    <lineage>
        <taxon>Eukaryota</taxon>
        <taxon>Fungi</taxon>
        <taxon>Dikarya</taxon>
        <taxon>Ascomycota</taxon>
        <taxon>Saccharomycotina</taxon>
        <taxon>Pichiomycetes</taxon>
        <taxon>Pichiales</taxon>
        <taxon>Pichiaceae</taxon>
        <taxon>Ogataea</taxon>
        <taxon>Ogataea/Candida clade</taxon>
    </lineage>
</organism>
<evidence type="ECO:0000256" key="11">
    <source>
        <dbReference type="PIRSR" id="PIRSR001480-2"/>
    </source>
</evidence>
<dbReference type="InterPro" id="IPR018050">
    <property type="entry name" value="Pmannose_isomerase-type1_CS"/>
</dbReference>
<feature type="binding site" evidence="11">
    <location>
        <position position="113"/>
    </location>
    <ligand>
        <name>Zn(2+)</name>
        <dbReference type="ChEBI" id="CHEBI:29105"/>
    </ligand>
</feature>
<comment type="similarity">
    <text evidence="4 13">Belongs to the mannose-6-phosphate isomerase type 1 family.</text>
</comment>
<feature type="domain" description="Phosphomannose isomerase type I catalytic" evidence="16">
    <location>
        <begin position="7"/>
        <end position="155"/>
    </location>
</feature>
<evidence type="ECO:0000256" key="6">
    <source>
        <dbReference type="ARBA" id="ARBA00018236"/>
    </source>
</evidence>
<dbReference type="PIRSF" id="PIRSF001480">
    <property type="entry name" value="Mannose-6-phosphate_isomerase"/>
    <property type="match status" value="1"/>
</dbReference>
<sequence length="431" mass="47802">MSSNDKLFRIVGGAQNYDWGKLGSNSTVAKFAKLNDPSLTIDESKPYAELWMGTHPSVPTIEPTSKKSLRSLISEDPSKLLGDEIIKKFNSKEELPFLFKVLSIEKVLSIQAHPDKALGAQLHKLDPKHYPDNNHKPEMAIAITDFEGFCGFKPLNEIDYLLQNIPEFRSLIGEDIVSQFHDGIILNPSDDVATNKKLLQKVFSKLMNTSDDDIIPFASGLVKRTISEPKLFGDSLCELIQRLNKQFENDIGLFCGCLMLNHCHLKSGEAMFLQAKDPHAYISGDIMECMAASDNVIRAGFTPKFKDVEVLVNNLTYSYNPVEEQKLKPDSFVRASGSGTFNLYDPPIDEFSVLQSKFDNVSGTATIKGLNGPSILIVSDGEGKIRLKGDESSTLSCSEGGIYFIAPYVDIELISEDVETPFTSYRAYCEA</sequence>
<evidence type="ECO:0000259" key="17">
    <source>
        <dbReference type="Pfam" id="PF20512"/>
    </source>
</evidence>
<dbReference type="Pfam" id="PF20511">
    <property type="entry name" value="PMI_typeI_cat"/>
    <property type="match status" value="1"/>
</dbReference>
<feature type="domain" description="Phosphomannose isomerase type I C-terminal" evidence="15">
    <location>
        <begin position="343"/>
        <end position="387"/>
    </location>
</feature>
<evidence type="ECO:0000256" key="4">
    <source>
        <dbReference type="ARBA" id="ARBA00010772"/>
    </source>
</evidence>
<evidence type="ECO:0000256" key="9">
    <source>
        <dbReference type="ARBA" id="ARBA00023235"/>
    </source>
</evidence>
<dbReference type="InterPro" id="IPR011051">
    <property type="entry name" value="RmlC_Cupin_sf"/>
</dbReference>
<dbReference type="GO" id="GO:0005975">
    <property type="term" value="P:carbohydrate metabolic process"/>
    <property type="evidence" value="ECO:0007669"/>
    <property type="project" value="InterPro"/>
</dbReference>
<dbReference type="InterPro" id="IPR046458">
    <property type="entry name" value="PMI_typeI_hel"/>
</dbReference>
<comment type="pathway">
    <text evidence="3 14">Nucleotide-sugar biosynthesis; GDP-alpha-D-mannose biosynthesis; alpha-D-mannose 1-phosphate from D-fructose 6-phosphate: step 1/2.</text>
</comment>
<evidence type="ECO:0000256" key="14">
    <source>
        <dbReference type="RuleBase" id="RU004248"/>
    </source>
</evidence>
<dbReference type="GO" id="GO:0008270">
    <property type="term" value="F:zinc ion binding"/>
    <property type="evidence" value="ECO:0007669"/>
    <property type="project" value="InterPro"/>
</dbReference>
<keyword evidence="8 11" id="KW-0862">Zinc</keyword>
<dbReference type="InterPro" id="IPR046456">
    <property type="entry name" value="PMI_typeI_C"/>
</dbReference>
<evidence type="ECO:0000259" key="16">
    <source>
        <dbReference type="Pfam" id="PF20511"/>
    </source>
</evidence>
<dbReference type="Proteomes" id="UP000094801">
    <property type="component" value="Unassembled WGS sequence"/>
</dbReference>
<dbReference type="InterPro" id="IPR014710">
    <property type="entry name" value="RmlC-like_jellyroll"/>
</dbReference>
<dbReference type="EMBL" id="KV453847">
    <property type="protein sequence ID" value="ODV87692.1"/>
    <property type="molecule type" value="Genomic_DNA"/>
</dbReference>
<evidence type="ECO:0000256" key="1">
    <source>
        <dbReference type="ARBA" id="ARBA00000757"/>
    </source>
</evidence>
<dbReference type="Pfam" id="PF20512">
    <property type="entry name" value="PMI_typeI_hel"/>
    <property type="match status" value="1"/>
</dbReference>
<dbReference type="GO" id="GO:0005829">
    <property type="term" value="C:cytosol"/>
    <property type="evidence" value="ECO:0007669"/>
    <property type="project" value="TreeGrafter"/>
</dbReference>
<keyword evidence="9 12" id="KW-0413">Isomerase</keyword>
<evidence type="ECO:0000313" key="19">
    <source>
        <dbReference type="Proteomes" id="UP000094801"/>
    </source>
</evidence>
<dbReference type="Gene3D" id="1.10.441.10">
    <property type="entry name" value="Phosphomannose Isomerase, domain 2"/>
    <property type="match status" value="1"/>
</dbReference>
<dbReference type="InterPro" id="IPR001250">
    <property type="entry name" value="Man6P_Isoase-1"/>
</dbReference>
<evidence type="ECO:0000256" key="3">
    <source>
        <dbReference type="ARBA" id="ARBA00004666"/>
    </source>
</evidence>
<proteinExistence type="inferred from homology"/>
<dbReference type="CDD" id="cd07011">
    <property type="entry name" value="cupin_PMI_type_I_N"/>
    <property type="match status" value="1"/>
</dbReference>
<evidence type="ECO:0000256" key="8">
    <source>
        <dbReference type="ARBA" id="ARBA00022833"/>
    </source>
</evidence>
<feature type="binding site" evidence="11">
    <location>
        <position position="111"/>
    </location>
    <ligand>
        <name>Zn(2+)</name>
        <dbReference type="ChEBI" id="CHEBI:29105"/>
    </ligand>
</feature>
<dbReference type="PRINTS" id="PR00714">
    <property type="entry name" value="MAN6PISMRASE"/>
</dbReference>
<evidence type="ECO:0000256" key="10">
    <source>
        <dbReference type="PIRSR" id="PIRSR001480-1"/>
    </source>
</evidence>
<evidence type="ECO:0000313" key="18">
    <source>
        <dbReference type="EMBL" id="ODV87692.1"/>
    </source>
</evidence>
<comment type="cofactor">
    <cofactor evidence="11 12">
        <name>Zn(2+)</name>
        <dbReference type="ChEBI" id="CHEBI:29105"/>
    </cofactor>
    <text evidence="11 12">Binds 1 zinc ion per subunit.</text>
</comment>
<dbReference type="GO" id="GO:0009298">
    <property type="term" value="P:GDP-mannose biosynthetic process"/>
    <property type="evidence" value="ECO:0007669"/>
    <property type="project" value="UniProtKB-UniPathway"/>
</dbReference>
<evidence type="ECO:0000256" key="2">
    <source>
        <dbReference type="ARBA" id="ARBA00002564"/>
    </source>
</evidence>
<dbReference type="InterPro" id="IPR046457">
    <property type="entry name" value="PMI_typeI_cat"/>
</dbReference>
<evidence type="ECO:0000256" key="5">
    <source>
        <dbReference type="ARBA" id="ARBA00011956"/>
    </source>
</evidence>
<feature type="active site" evidence="10">
    <location>
        <position position="298"/>
    </location>
</feature>
<dbReference type="Gene3D" id="2.60.120.10">
    <property type="entry name" value="Jelly Rolls"/>
    <property type="match status" value="2"/>
</dbReference>
<gene>
    <name evidence="18" type="ORF">CANARDRAFT_215449</name>
</gene>
<dbReference type="PANTHER" id="PTHR10309:SF0">
    <property type="entry name" value="MANNOSE-6-PHOSPHATE ISOMERASE"/>
    <property type="match status" value="1"/>
</dbReference>
<comment type="function">
    <text evidence="2">Involved in the synthesis of the GDP-mannose and dolichol-phosphate-mannose required for a number of critical mannosyl transfer reactions.</text>
</comment>
<keyword evidence="19" id="KW-1185">Reference proteome</keyword>
<protein>
    <recommendedName>
        <fullName evidence="6 12">Mannose-6-phosphate isomerase</fullName>
        <ecNumber evidence="5 12">5.3.1.8</ecNumber>
    </recommendedName>
</protein>
<accession>A0A1E4T7H4</accession>
<dbReference type="UniPathway" id="UPA00126">
    <property type="reaction ID" value="UER00423"/>
</dbReference>
<comment type="catalytic activity">
    <reaction evidence="1 12">
        <text>D-mannose 6-phosphate = D-fructose 6-phosphate</text>
        <dbReference type="Rhea" id="RHEA:12356"/>
        <dbReference type="ChEBI" id="CHEBI:58735"/>
        <dbReference type="ChEBI" id="CHEBI:61527"/>
        <dbReference type="EC" id="5.3.1.8"/>
    </reaction>
</comment>
<dbReference type="PROSITE" id="PS00965">
    <property type="entry name" value="PMI_I_1"/>
    <property type="match status" value="1"/>
</dbReference>
<evidence type="ECO:0000259" key="15">
    <source>
        <dbReference type="Pfam" id="PF01238"/>
    </source>
</evidence>
<dbReference type="PANTHER" id="PTHR10309">
    <property type="entry name" value="MANNOSE-6-PHOSPHATE ISOMERASE"/>
    <property type="match status" value="1"/>
</dbReference>
<keyword evidence="7 11" id="KW-0479">Metal-binding</keyword>
<dbReference type="NCBIfam" id="TIGR00218">
    <property type="entry name" value="manA"/>
    <property type="match status" value="1"/>
</dbReference>
<name>A0A1E4T7H4_9ASCO</name>
<evidence type="ECO:0000256" key="13">
    <source>
        <dbReference type="RuleBase" id="RU004189"/>
    </source>
</evidence>
<feature type="binding site" evidence="11">
    <location>
        <position position="138"/>
    </location>
    <ligand>
        <name>Zn(2+)</name>
        <dbReference type="ChEBI" id="CHEBI:29105"/>
    </ligand>
</feature>